<dbReference type="AlphaFoldDB" id="A0A2W2GUT0"/>
<dbReference type="Proteomes" id="UP000248544">
    <property type="component" value="Unassembled WGS sequence"/>
</dbReference>
<reference evidence="1 2" key="1">
    <citation type="submission" date="2018-01" db="EMBL/GenBank/DDBJ databases">
        <title>Draft genome sequence of Sphaerisporangium sp. 7K107.</title>
        <authorList>
            <person name="Sahin N."/>
            <person name="Saygin H."/>
            <person name="Ay H."/>
        </authorList>
    </citation>
    <scope>NUCLEOTIDE SEQUENCE [LARGE SCALE GENOMIC DNA]</scope>
    <source>
        <strain evidence="1 2">7K107</strain>
    </source>
</reference>
<proteinExistence type="predicted"/>
<accession>A0A2W2GUT0</accession>
<protein>
    <submittedName>
        <fullName evidence="1">Uncharacterized protein</fullName>
    </submittedName>
</protein>
<name>A0A2W2GUT0_9ACTN</name>
<evidence type="ECO:0000313" key="1">
    <source>
        <dbReference type="EMBL" id="PZG52191.1"/>
    </source>
</evidence>
<keyword evidence="2" id="KW-1185">Reference proteome</keyword>
<gene>
    <name evidence="1" type="ORF">C1I98_07285</name>
</gene>
<dbReference type="EMBL" id="POUA01000035">
    <property type="protein sequence ID" value="PZG52191.1"/>
    <property type="molecule type" value="Genomic_DNA"/>
</dbReference>
<evidence type="ECO:0000313" key="2">
    <source>
        <dbReference type="Proteomes" id="UP000248544"/>
    </source>
</evidence>
<sequence>MNGSSPGVEDGRRRHVREQGSAVAWVESPLQMLCAVEAHHAGLLGSGTRIVPRAKLPALAATRRELNRLGLPAHSVIDSAQSEMPRPMRGGTWVVGDAFSGKVQLRLLAGTGRRVVIVDDGLATIRLLELLSGHALPPLLRARPVRSGPVRGLLRSALGRAAGLRLRLAARRGRLSVFTALPVPAELADAVRATGAELLTHDFPWLRARPDEPTQPGERTIVLGTSLVRNGLVHRDPYLCWLAGLAERNPVAYFPHRREDPADLDLVREQPGVHVYDGGAPAEITLRGLSQGQRVVSLPSTAVTSLRVLLSPRGVPVETVDVPDEWWTADAAPSLRSHLQMFAHHDHGTHDIGVTS</sequence>
<comment type="caution">
    <text evidence="1">The sequence shown here is derived from an EMBL/GenBank/DDBJ whole genome shotgun (WGS) entry which is preliminary data.</text>
</comment>
<organism evidence="1 2">
    <name type="scientific">Spongiactinospora gelatinilytica</name>
    <dbReference type="NCBI Taxonomy" id="2666298"/>
    <lineage>
        <taxon>Bacteria</taxon>
        <taxon>Bacillati</taxon>
        <taxon>Actinomycetota</taxon>
        <taxon>Actinomycetes</taxon>
        <taxon>Streptosporangiales</taxon>
        <taxon>Streptosporangiaceae</taxon>
        <taxon>Spongiactinospora</taxon>
    </lineage>
</organism>